<sequence>MVSHIGAPAQRTTLCPHHSGKQDSKPTATWHRGGLLPKRRGRTKTSAFDSLPVVTITSAKQAHELLSAACSWCPAIKERLGNVILLTSHSAIEVIGSY</sequence>
<evidence type="ECO:0000256" key="1">
    <source>
        <dbReference type="SAM" id="MobiDB-lite"/>
    </source>
</evidence>
<dbReference type="EMBL" id="JANPWB010000005">
    <property type="protein sequence ID" value="KAJ1187314.1"/>
    <property type="molecule type" value="Genomic_DNA"/>
</dbReference>
<protein>
    <submittedName>
        <fullName evidence="2">Uncharacterized protein</fullName>
    </submittedName>
</protein>
<feature type="region of interest" description="Disordered" evidence="1">
    <location>
        <begin position="1"/>
        <end position="36"/>
    </location>
</feature>
<evidence type="ECO:0000313" key="3">
    <source>
        <dbReference type="Proteomes" id="UP001066276"/>
    </source>
</evidence>
<dbReference type="Proteomes" id="UP001066276">
    <property type="component" value="Chromosome 3_1"/>
</dbReference>
<reference evidence="2" key="1">
    <citation type="journal article" date="2022" name="bioRxiv">
        <title>Sequencing and chromosome-scale assembly of the giantPleurodeles waltlgenome.</title>
        <authorList>
            <person name="Brown T."/>
            <person name="Elewa A."/>
            <person name="Iarovenko S."/>
            <person name="Subramanian E."/>
            <person name="Araus A.J."/>
            <person name="Petzold A."/>
            <person name="Susuki M."/>
            <person name="Suzuki K.-i.T."/>
            <person name="Hayashi T."/>
            <person name="Toyoda A."/>
            <person name="Oliveira C."/>
            <person name="Osipova E."/>
            <person name="Leigh N.D."/>
            <person name="Simon A."/>
            <person name="Yun M.H."/>
        </authorList>
    </citation>
    <scope>NUCLEOTIDE SEQUENCE</scope>
    <source>
        <strain evidence="2">20211129_DDA</strain>
        <tissue evidence="2">Liver</tissue>
    </source>
</reference>
<name>A0AAV7UH42_PLEWA</name>
<dbReference type="AlphaFoldDB" id="A0AAV7UH42"/>
<evidence type="ECO:0000313" key="2">
    <source>
        <dbReference type="EMBL" id="KAJ1187314.1"/>
    </source>
</evidence>
<proteinExistence type="predicted"/>
<gene>
    <name evidence="2" type="ORF">NDU88_004091</name>
</gene>
<keyword evidence="3" id="KW-1185">Reference proteome</keyword>
<organism evidence="2 3">
    <name type="scientific">Pleurodeles waltl</name>
    <name type="common">Iberian ribbed newt</name>
    <dbReference type="NCBI Taxonomy" id="8319"/>
    <lineage>
        <taxon>Eukaryota</taxon>
        <taxon>Metazoa</taxon>
        <taxon>Chordata</taxon>
        <taxon>Craniata</taxon>
        <taxon>Vertebrata</taxon>
        <taxon>Euteleostomi</taxon>
        <taxon>Amphibia</taxon>
        <taxon>Batrachia</taxon>
        <taxon>Caudata</taxon>
        <taxon>Salamandroidea</taxon>
        <taxon>Salamandridae</taxon>
        <taxon>Pleurodelinae</taxon>
        <taxon>Pleurodeles</taxon>
    </lineage>
</organism>
<comment type="caution">
    <text evidence="2">The sequence shown here is derived from an EMBL/GenBank/DDBJ whole genome shotgun (WGS) entry which is preliminary data.</text>
</comment>
<accession>A0AAV7UH42</accession>